<dbReference type="RefSeq" id="WP_107195362.1">
    <property type="nucleotide sequence ID" value="NZ_CP029462.1"/>
</dbReference>
<protein>
    <submittedName>
        <fullName evidence="6">LysR family transcriptional regulator</fullName>
    </submittedName>
</protein>
<dbReference type="KEGG" id="meg:DKB62_07425"/>
<proteinExistence type="inferred from homology"/>
<keyword evidence="4" id="KW-0804">Transcription</keyword>
<comment type="similarity">
    <text evidence="1">Belongs to the LysR transcriptional regulatory family.</text>
</comment>
<dbReference type="PRINTS" id="PR00039">
    <property type="entry name" value="HTHLYSR"/>
</dbReference>
<dbReference type="Gene3D" id="3.40.190.290">
    <property type="match status" value="1"/>
</dbReference>
<dbReference type="Pfam" id="PF03466">
    <property type="entry name" value="LysR_substrate"/>
    <property type="match status" value="1"/>
</dbReference>
<dbReference type="Pfam" id="PF00126">
    <property type="entry name" value="HTH_1"/>
    <property type="match status" value="1"/>
</dbReference>
<dbReference type="InterPro" id="IPR000847">
    <property type="entry name" value="LysR_HTH_N"/>
</dbReference>
<organism evidence="6 7">
    <name type="scientific">Megasphaera stantonii</name>
    <dbReference type="NCBI Taxonomy" id="2144175"/>
    <lineage>
        <taxon>Bacteria</taxon>
        <taxon>Bacillati</taxon>
        <taxon>Bacillota</taxon>
        <taxon>Negativicutes</taxon>
        <taxon>Veillonellales</taxon>
        <taxon>Veillonellaceae</taxon>
        <taxon>Megasphaera</taxon>
    </lineage>
</organism>
<keyword evidence="2" id="KW-0805">Transcription regulation</keyword>
<keyword evidence="3" id="KW-0238">DNA-binding</keyword>
<evidence type="ECO:0000259" key="5">
    <source>
        <dbReference type="PROSITE" id="PS50931"/>
    </source>
</evidence>
<evidence type="ECO:0000313" key="7">
    <source>
        <dbReference type="Proteomes" id="UP000254337"/>
    </source>
</evidence>
<evidence type="ECO:0000256" key="3">
    <source>
        <dbReference type="ARBA" id="ARBA00023125"/>
    </source>
</evidence>
<dbReference type="FunFam" id="1.10.10.10:FF:000001">
    <property type="entry name" value="LysR family transcriptional regulator"/>
    <property type="match status" value="1"/>
</dbReference>
<dbReference type="EMBL" id="CP029462">
    <property type="protein sequence ID" value="AXL21403.1"/>
    <property type="molecule type" value="Genomic_DNA"/>
</dbReference>
<dbReference type="InterPro" id="IPR005119">
    <property type="entry name" value="LysR_subst-bd"/>
</dbReference>
<dbReference type="OrthoDB" id="1624015at2"/>
<dbReference type="GO" id="GO:0003700">
    <property type="term" value="F:DNA-binding transcription factor activity"/>
    <property type="evidence" value="ECO:0007669"/>
    <property type="project" value="InterPro"/>
</dbReference>
<dbReference type="GO" id="GO:0005829">
    <property type="term" value="C:cytosol"/>
    <property type="evidence" value="ECO:0007669"/>
    <property type="project" value="TreeGrafter"/>
</dbReference>
<evidence type="ECO:0000256" key="2">
    <source>
        <dbReference type="ARBA" id="ARBA00023015"/>
    </source>
</evidence>
<sequence>MDLFQLTYFVEVAHKKSFTKASKALHISQPSISKGIKALEEHWNIRLFDRKGKNVELTEMGAYLLPRIEGILNDFTALNEEMESPQLLNAGKLTVGVPPMIASSLISPFIGHFITSYPQIELELTEVGSLDIVSAIDDGLVQVGFVALPITTEMPYDFFIFHREPLEIVMPPDHRLAKARELTLDDIKDEPLVYYAPSFALNPYIHSFYQNIMAHPKIICQSNNWDLQIEMVIARMGIALLPRSICQRIPADKAVHVPLVAPSIYWTLALIWKSKGFLSHPARTWVQSFKDYFKDGELSS</sequence>
<dbReference type="PANTHER" id="PTHR30419">
    <property type="entry name" value="HTH-TYPE TRANSCRIPTIONAL REGULATOR YBHD"/>
    <property type="match status" value="1"/>
</dbReference>
<dbReference type="Proteomes" id="UP000254337">
    <property type="component" value="Chromosome"/>
</dbReference>
<keyword evidence="7" id="KW-1185">Reference proteome</keyword>
<evidence type="ECO:0000313" key="6">
    <source>
        <dbReference type="EMBL" id="AXL21403.1"/>
    </source>
</evidence>
<accession>A0A346AZW0</accession>
<dbReference type="PANTHER" id="PTHR30419:SF8">
    <property type="entry name" value="NITROGEN ASSIMILATION TRANSCRIPTIONAL ACTIVATOR-RELATED"/>
    <property type="match status" value="1"/>
</dbReference>
<dbReference type="InterPro" id="IPR036390">
    <property type="entry name" value="WH_DNA-bd_sf"/>
</dbReference>
<dbReference type="AlphaFoldDB" id="A0A346AZW0"/>
<dbReference type="SUPFAM" id="SSF53850">
    <property type="entry name" value="Periplasmic binding protein-like II"/>
    <property type="match status" value="1"/>
</dbReference>
<dbReference type="SUPFAM" id="SSF46785">
    <property type="entry name" value="Winged helix' DNA-binding domain"/>
    <property type="match status" value="1"/>
</dbReference>
<dbReference type="GO" id="GO:0003677">
    <property type="term" value="F:DNA binding"/>
    <property type="evidence" value="ECO:0007669"/>
    <property type="project" value="UniProtKB-KW"/>
</dbReference>
<dbReference type="InterPro" id="IPR050950">
    <property type="entry name" value="HTH-type_LysR_regulators"/>
</dbReference>
<name>A0A346AZW0_9FIRM</name>
<dbReference type="InterPro" id="IPR036388">
    <property type="entry name" value="WH-like_DNA-bd_sf"/>
</dbReference>
<evidence type="ECO:0000256" key="4">
    <source>
        <dbReference type="ARBA" id="ARBA00023163"/>
    </source>
</evidence>
<reference evidence="6 7" key="1">
    <citation type="submission" date="2018-05" db="EMBL/GenBank/DDBJ databases">
        <title>Complete genome sequence of Megasphaera sp. AJH120T, isolated from the ceca of a chicken.</title>
        <authorList>
            <person name="Maki J."/>
            <person name="Looft T."/>
        </authorList>
    </citation>
    <scope>NUCLEOTIDE SEQUENCE [LARGE SCALE GENOMIC DNA]</scope>
    <source>
        <strain evidence="6 7">AJH120</strain>
    </source>
</reference>
<dbReference type="Gene3D" id="1.10.10.10">
    <property type="entry name" value="Winged helix-like DNA-binding domain superfamily/Winged helix DNA-binding domain"/>
    <property type="match status" value="1"/>
</dbReference>
<gene>
    <name evidence="6" type="ORF">DKB62_07425</name>
</gene>
<feature type="domain" description="HTH lysR-type" evidence="5">
    <location>
        <begin position="1"/>
        <end position="58"/>
    </location>
</feature>
<dbReference type="PROSITE" id="PS50931">
    <property type="entry name" value="HTH_LYSR"/>
    <property type="match status" value="1"/>
</dbReference>
<evidence type="ECO:0000256" key="1">
    <source>
        <dbReference type="ARBA" id="ARBA00009437"/>
    </source>
</evidence>